<evidence type="ECO:0000313" key="10">
    <source>
        <dbReference type="Proteomes" id="UP000197138"/>
    </source>
</evidence>
<evidence type="ECO:0000256" key="6">
    <source>
        <dbReference type="RuleBase" id="RU363077"/>
    </source>
</evidence>
<dbReference type="InterPro" id="IPR037185">
    <property type="entry name" value="EmrE-like"/>
</dbReference>
<feature type="domain" description="EamA" evidence="7">
    <location>
        <begin position="187"/>
        <end position="326"/>
    </location>
</feature>
<reference evidence="8" key="2">
    <citation type="submission" date="2017-06" db="EMBL/GenBank/DDBJ databases">
        <title>The pomegranate genome and the genomics of punicalagin biosynthesis.</title>
        <authorList>
            <person name="Xu C."/>
        </authorList>
    </citation>
    <scope>NUCLEOTIDE SEQUENCE [LARGE SCALE GENOMIC DNA]</scope>
    <source>
        <tissue evidence="8">Fresh leaf</tissue>
    </source>
</reference>
<feature type="transmembrane region" description="Helical" evidence="6">
    <location>
        <begin position="308"/>
        <end position="327"/>
    </location>
</feature>
<feature type="transmembrane region" description="Helical" evidence="6">
    <location>
        <begin position="257"/>
        <end position="275"/>
    </location>
</feature>
<dbReference type="EMBL" id="MTKT01002011">
    <property type="protein sequence ID" value="OWM82338.1"/>
    <property type="molecule type" value="Genomic_DNA"/>
</dbReference>
<feature type="transmembrane region" description="Helical" evidence="6">
    <location>
        <begin position="217"/>
        <end position="237"/>
    </location>
</feature>
<feature type="transmembrane region" description="Helical" evidence="6">
    <location>
        <begin position="103"/>
        <end position="126"/>
    </location>
</feature>
<organism evidence="8 10">
    <name type="scientific">Punica granatum</name>
    <name type="common">Pomegranate</name>
    <dbReference type="NCBI Taxonomy" id="22663"/>
    <lineage>
        <taxon>Eukaryota</taxon>
        <taxon>Viridiplantae</taxon>
        <taxon>Streptophyta</taxon>
        <taxon>Embryophyta</taxon>
        <taxon>Tracheophyta</taxon>
        <taxon>Spermatophyta</taxon>
        <taxon>Magnoliopsida</taxon>
        <taxon>eudicotyledons</taxon>
        <taxon>Gunneridae</taxon>
        <taxon>Pentapetalae</taxon>
        <taxon>rosids</taxon>
        <taxon>malvids</taxon>
        <taxon>Myrtales</taxon>
        <taxon>Lythraceae</taxon>
        <taxon>Punica</taxon>
    </lineage>
</organism>
<dbReference type="GO" id="GO:0022857">
    <property type="term" value="F:transmembrane transporter activity"/>
    <property type="evidence" value="ECO:0007669"/>
    <property type="project" value="InterPro"/>
</dbReference>
<keyword evidence="11" id="KW-1185">Reference proteome</keyword>
<dbReference type="STRING" id="22663.A0A218XC26"/>
<keyword evidence="4 6" id="KW-1133">Transmembrane helix</keyword>
<dbReference type="Proteomes" id="UP000233551">
    <property type="component" value="Unassembled WGS sequence"/>
</dbReference>
<protein>
    <recommendedName>
        <fullName evidence="6">WAT1-related protein</fullName>
    </recommendedName>
</protein>
<dbReference type="PANTHER" id="PTHR31218">
    <property type="entry name" value="WAT1-RELATED PROTEIN"/>
    <property type="match status" value="1"/>
</dbReference>
<comment type="subcellular location">
    <subcellularLocation>
        <location evidence="1 6">Membrane</location>
        <topology evidence="1 6">Multi-pass membrane protein</topology>
    </subcellularLocation>
</comment>
<dbReference type="SUPFAM" id="SSF103481">
    <property type="entry name" value="Multidrug resistance efflux transporter EmrE"/>
    <property type="match status" value="2"/>
</dbReference>
<keyword evidence="5 6" id="KW-0472">Membrane</keyword>
<gene>
    <name evidence="8" type="ORF">CDL15_Pgr001912</name>
    <name evidence="9" type="ORF">CRG98_017501</name>
</gene>
<comment type="similarity">
    <text evidence="2 6">Belongs to the drug/metabolite transporter (DMT) superfamily. Plant drug/metabolite exporter (P-DME) (TC 2.A.7.4) family.</text>
</comment>
<keyword evidence="3 6" id="KW-0812">Transmembrane</keyword>
<dbReference type="Pfam" id="PF00892">
    <property type="entry name" value="EamA"/>
    <property type="match status" value="2"/>
</dbReference>
<evidence type="ECO:0000256" key="5">
    <source>
        <dbReference type="ARBA" id="ARBA00023136"/>
    </source>
</evidence>
<dbReference type="Proteomes" id="UP000197138">
    <property type="component" value="Unassembled WGS sequence"/>
</dbReference>
<dbReference type="InterPro" id="IPR000620">
    <property type="entry name" value="EamA_dom"/>
</dbReference>
<evidence type="ECO:0000256" key="3">
    <source>
        <dbReference type="ARBA" id="ARBA00022692"/>
    </source>
</evidence>
<reference evidence="10" key="1">
    <citation type="journal article" date="2017" name="Plant J.">
        <title>The pomegranate (Punica granatum L.) genome and the genomics of punicalagin biosynthesis.</title>
        <authorList>
            <person name="Qin G."/>
            <person name="Xu C."/>
            <person name="Ming R."/>
            <person name="Tang H."/>
            <person name="Guyot R."/>
            <person name="Kramer E.M."/>
            <person name="Hu Y."/>
            <person name="Yi X."/>
            <person name="Qi Y."/>
            <person name="Xu X."/>
            <person name="Gao Z."/>
            <person name="Pan H."/>
            <person name="Jian J."/>
            <person name="Tian Y."/>
            <person name="Yue Z."/>
            <person name="Xu Y."/>
        </authorList>
    </citation>
    <scope>NUCLEOTIDE SEQUENCE [LARGE SCALE GENOMIC DNA]</scope>
    <source>
        <strain evidence="10">cv. Dabenzi</strain>
    </source>
</reference>
<feature type="domain" description="EamA" evidence="7">
    <location>
        <begin position="21"/>
        <end position="154"/>
    </location>
</feature>
<dbReference type="EMBL" id="PGOL01000988">
    <property type="protein sequence ID" value="PKI62128.1"/>
    <property type="molecule type" value="Genomic_DNA"/>
</dbReference>
<reference evidence="9 11" key="3">
    <citation type="submission" date="2017-11" db="EMBL/GenBank/DDBJ databases">
        <title>De-novo sequencing of pomegranate (Punica granatum L.) genome.</title>
        <authorList>
            <person name="Akparov Z."/>
            <person name="Amiraslanov A."/>
            <person name="Hajiyeva S."/>
            <person name="Abbasov M."/>
            <person name="Kaur K."/>
            <person name="Hamwieh A."/>
            <person name="Solovyev V."/>
            <person name="Salamov A."/>
            <person name="Braich B."/>
            <person name="Kosarev P."/>
            <person name="Mahmoud A."/>
            <person name="Hajiyev E."/>
            <person name="Babayeva S."/>
            <person name="Izzatullayeva V."/>
            <person name="Mammadov A."/>
            <person name="Mammadov A."/>
            <person name="Sharifova S."/>
            <person name="Ojaghi J."/>
            <person name="Eynullazada K."/>
            <person name="Bayramov B."/>
            <person name="Abdulazimova A."/>
            <person name="Shahmuradov I."/>
        </authorList>
    </citation>
    <scope>NUCLEOTIDE SEQUENCE [LARGE SCALE GENOMIC DNA]</scope>
    <source>
        <strain evidence="9">AG2017</strain>
        <strain evidence="11">cv. AG2017</strain>
        <tissue evidence="9">Leaf</tissue>
    </source>
</reference>
<evidence type="ECO:0000313" key="11">
    <source>
        <dbReference type="Proteomes" id="UP000233551"/>
    </source>
</evidence>
<evidence type="ECO:0000313" key="8">
    <source>
        <dbReference type="EMBL" id="OWM82338.1"/>
    </source>
</evidence>
<dbReference type="AlphaFoldDB" id="A0A218XC26"/>
<evidence type="ECO:0000313" key="9">
    <source>
        <dbReference type="EMBL" id="PKI62128.1"/>
    </source>
</evidence>
<feature type="transmembrane region" description="Helical" evidence="6">
    <location>
        <begin position="42"/>
        <end position="64"/>
    </location>
</feature>
<feature type="transmembrane region" description="Helical" evidence="6">
    <location>
        <begin position="186"/>
        <end position="210"/>
    </location>
</feature>
<evidence type="ECO:0000256" key="4">
    <source>
        <dbReference type="ARBA" id="ARBA00022989"/>
    </source>
</evidence>
<dbReference type="GeneID" id="116206807"/>
<feature type="transmembrane region" description="Helical" evidence="6">
    <location>
        <begin position="138"/>
        <end position="156"/>
    </location>
</feature>
<dbReference type="GO" id="GO:0016020">
    <property type="term" value="C:membrane"/>
    <property type="evidence" value="ECO:0007669"/>
    <property type="project" value="UniProtKB-SubCell"/>
</dbReference>
<evidence type="ECO:0000256" key="2">
    <source>
        <dbReference type="ARBA" id="ARBA00007635"/>
    </source>
</evidence>
<accession>A0A218XC26</accession>
<dbReference type="InterPro" id="IPR030184">
    <property type="entry name" value="WAT1-related"/>
</dbReference>
<comment type="caution">
    <text evidence="8">The sequence shown here is derived from an EMBL/GenBank/DDBJ whole genome shotgun (WGS) entry which is preliminary data.</text>
</comment>
<proteinExistence type="inferred from homology"/>
<feature type="transmembrane region" description="Helical" evidence="6">
    <location>
        <begin position="282"/>
        <end position="302"/>
    </location>
</feature>
<name>A0A218XC26_PUNGR</name>
<dbReference type="OrthoDB" id="1728340at2759"/>
<evidence type="ECO:0000259" key="7">
    <source>
        <dbReference type="Pfam" id="PF00892"/>
    </source>
</evidence>
<feature type="transmembrane region" description="Helical" evidence="6">
    <location>
        <begin position="76"/>
        <end position="97"/>
    </location>
</feature>
<feature type="transmembrane region" description="Helical" evidence="6">
    <location>
        <begin position="12"/>
        <end position="36"/>
    </location>
</feature>
<evidence type="ECO:0000256" key="1">
    <source>
        <dbReference type="ARBA" id="ARBA00004141"/>
    </source>
</evidence>
<sequence>MVRFSWGLVDRVKPFVGVIFLNVGFAGMDILSMAALKQGMSSSVFLVYANLIATAVLAPFAAFIDRNENAKVTHRILPKILLLSTMEAACGNLYFIGMKHTSATFAATMGNTLPALAFLLAWLLGLERVRIKDVRSRAKVIGTMATVAGAMIMTLTKGRVIPLPWTREGNLDELGGKVIGQHENSILGAALLAAAYFLWASFIIVQAIVLREYPAELSLTTLVNLFNTMECTLLALVMPGNTASDWLIKWDIKTQAALFNGVICVGIGYYIQAAVTKLKGPVFVTAFSPLSAVMVAIIASFVLAETLFLGRVIGAIIIIGGLYLVLWGKSDEYELVLPSFIQTEETHRGDEKLQPNPNVHQMEIASRDGALNINLEPDR</sequence>